<evidence type="ECO:0000256" key="1">
    <source>
        <dbReference type="SAM" id="MobiDB-lite"/>
    </source>
</evidence>
<proteinExistence type="predicted"/>
<protein>
    <recommendedName>
        <fullName evidence="4">F-box domain-containing protein</fullName>
    </recommendedName>
</protein>
<dbReference type="Proteomes" id="UP000663844">
    <property type="component" value="Unassembled WGS sequence"/>
</dbReference>
<name>A0A818NK61_9BILA</name>
<organism evidence="2 3">
    <name type="scientific">Adineta steineri</name>
    <dbReference type="NCBI Taxonomy" id="433720"/>
    <lineage>
        <taxon>Eukaryota</taxon>
        <taxon>Metazoa</taxon>
        <taxon>Spiralia</taxon>
        <taxon>Gnathifera</taxon>
        <taxon>Rotifera</taxon>
        <taxon>Eurotatoria</taxon>
        <taxon>Bdelloidea</taxon>
        <taxon>Adinetida</taxon>
        <taxon>Adinetidae</taxon>
        <taxon>Adineta</taxon>
    </lineage>
</organism>
<dbReference type="AlphaFoldDB" id="A0A818NK61"/>
<evidence type="ECO:0000313" key="2">
    <source>
        <dbReference type="EMBL" id="CAF3606293.1"/>
    </source>
</evidence>
<gene>
    <name evidence="2" type="ORF">OXD698_LOCUS6685</name>
</gene>
<evidence type="ECO:0008006" key="4">
    <source>
        <dbReference type="Google" id="ProtNLM"/>
    </source>
</evidence>
<feature type="region of interest" description="Disordered" evidence="1">
    <location>
        <begin position="1"/>
        <end position="85"/>
    </location>
</feature>
<reference evidence="2" key="1">
    <citation type="submission" date="2021-02" db="EMBL/GenBank/DDBJ databases">
        <authorList>
            <person name="Nowell W R."/>
        </authorList>
    </citation>
    <scope>NUCLEOTIDE SEQUENCE</scope>
</reference>
<dbReference type="EMBL" id="CAJOAZ010000295">
    <property type="protein sequence ID" value="CAF3606293.1"/>
    <property type="molecule type" value="Genomic_DNA"/>
</dbReference>
<feature type="compositionally biased region" description="Polar residues" evidence="1">
    <location>
        <begin position="1"/>
        <end position="15"/>
    </location>
</feature>
<comment type="caution">
    <text evidence="2">The sequence shown here is derived from an EMBL/GenBank/DDBJ whole genome shotgun (WGS) entry which is preliminary data.</text>
</comment>
<evidence type="ECO:0000313" key="3">
    <source>
        <dbReference type="Proteomes" id="UP000663844"/>
    </source>
</evidence>
<feature type="compositionally biased region" description="Low complexity" evidence="1">
    <location>
        <begin position="16"/>
        <end position="46"/>
    </location>
</feature>
<feature type="compositionally biased region" description="Pro residues" evidence="1">
    <location>
        <begin position="57"/>
        <end position="83"/>
    </location>
</feature>
<sequence length="664" mass="79203">MTLQHGLQQHTVLRTQQHGPQQQSQHGSQQQSQQGSQQEQQQGSQHELQHDLQHEPQPQPQPHPQPQPQPHPHPQPQPQPHPQPGILIHARQMFPHLTNPANWVEMNLECLANEILLDLFEYFKIEDLFHTFYNVNYRFNILLLKYFQSYHLDFQSVSKSDFHVICTKYLPLIRNQIISLRFSDDDNTPVQSKYIPIYFPSFLQLSHLRALSFYCINSSNLMERLIIEWHQLPYLYEFNIWSLNHLVYCYLNGIYGTWTNFIAPDVTSLSMQYLLFESGCMDWDVLPKLLKNTPYLRSLNTDIIDYSEPGKELSVNTTFTLTRLSVYMRVTTNTLSFWKYLPNLSHLTVHMERFYLDGKQWEYIIRTYLPKLKIFRLYMDLAADDCNQIEEYVDRLLNSFRSLFWLEEHQWYVRCHWEKMPESKGWPGIVLTTLPSRINRSGILSSSCYRSTCPDDNVYNSYDHVEVLSYSRFFHLHSFLFPNLHHLDLKDPVNDELWSHVFNLQKLRILTFYADKQYDHPENELQLLLNRMPNLHTLELCLDEDDIEYKLFSNLKHDSIRCLDFAHYTFNREECEILIHIQLGQKCEVLILSIKHLDDILQLINQLRNLRSLKIRLLQDEDSLLISSENELNEWLTLHLPSTCNFRIHKIILSFLCTFYVWIR</sequence>
<accession>A0A818NK61</accession>